<dbReference type="SMART" id="SM01321">
    <property type="entry name" value="Y1_Tnp"/>
    <property type="match status" value="1"/>
</dbReference>
<feature type="domain" description="Transposase IS200-like" evidence="1">
    <location>
        <begin position="5"/>
        <end position="117"/>
    </location>
</feature>
<dbReference type="KEGG" id="talb:FTW19_23450"/>
<dbReference type="EMBL" id="CP042806">
    <property type="protein sequence ID" value="QEE30688.1"/>
    <property type="molecule type" value="Genomic_DNA"/>
</dbReference>
<dbReference type="InterPro" id="IPR002686">
    <property type="entry name" value="Transposase_17"/>
</dbReference>
<dbReference type="Gene3D" id="3.30.70.1290">
    <property type="entry name" value="Transposase IS200-like"/>
    <property type="match status" value="1"/>
</dbReference>
<dbReference type="Pfam" id="PF01797">
    <property type="entry name" value="Y1_Tnp"/>
    <property type="match status" value="1"/>
</dbReference>
<protein>
    <submittedName>
        <fullName evidence="2">IS200/IS605 family transposase</fullName>
    </submittedName>
</protein>
<dbReference type="AlphaFoldDB" id="A0A5B9EF82"/>
<dbReference type="PANTHER" id="PTHR33360">
    <property type="entry name" value="TRANSPOSASE FOR INSERTION SEQUENCE ELEMENT IS200"/>
    <property type="match status" value="1"/>
</dbReference>
<dbReference type="SUPFAM" id="SSF143422">
    <property type="entry name" value="Transposase IS200-like"/>
    <property type="match status" value="1"/>
</dbReference>
<accession>A0A5B9EF82</accession>
<gene>
    <name evidence="2" type="primary">tnpA</name>
    <name evidence="2" type="ORF">FTW19_23450</name>
</gene>
<dbReference type="Proteomes" id="UP000321820">
    <property type="component" value="Chromosome"/>
</dbReference>
<reference evidence="2 3" key="1">
    <citation type="submission" date="2019-08" db="EMBL/GenBank/DDBJ databases">
        <title>Complete genome sequence of Terriglobus albidus strain ORNL.</title>
        <authorList>
            <person name="Podar M."/>
        </authorList>
    </citation>
    <scope>NUCLEOTIDE SEQUENCE [LARGE SCALE GENOMIC DNA]</scope>
    <source>
        <strain evidence="2 3">ORNL</strain>
    </source>
</reference>
<evidence type="ECO:0000313" key="3">
    <source>
        <dbReference type="Proteomes" id="UP000321820"/>
    </source>
</evidence>
<dbReference type="PANTHER" id="PTHR33360:SF2">
    <property type="entry name" value="TRANSPOSASE FOR INSERTION SEQUENCE ELEMENT IS200"/>
    <property type="match status" value="1"/>
</dbReference>
<proteinExistence type="predicted"/>
<dbReference type="GO" id="GO:0006313">
    <property type="term" value="P:DNA transposition"/>
    <property type="evidence" value="ECO:0007669"/>
    <property type="project" value="InterPro"/>
</dbReference>
<dbReference type="GO" id="GO:0004803">
    <property type="term" value="F:transposase activity"/>
    <property type="evidence" value="ECO:0007669"/>
    <property type="project" value="InterPro"/>
</dbReference>
<dbReference type="NCBIfam" id="NF033573">
    <property type="entry name" value="transpos_IS200"/>
    <property type="match status" value="1"/>
</dbReference>
<dbReference type="InterPro" id="IPR036515">
    <property type="entry name" value="Transposase_17_sf"/>
</dbReference>
<organism evidence="2 3">
    <name type="scientific">Terriglobus albidus</name>
    <dbReference type="NCBI Taxonomy" id="1592106"/>
    <lineage>
        <taxon>Bacteria</taxon>
        <taxon>Pseudomonadati</taxon>
        <taxon>Acidobacteriota</taxon>
        <taxon>Terriglobia</taxon>
        <taxon>Terriglobales</taxon>
        <taxon>Acidobacteriaceae</taxon>
        <taxon>Terriglobus</taxon>
    </lineage>
</organism>
<dbReference type="RefSeq" id="WP_147649986.1">
    <property type="nucleotide sequence ID" value="NZ_CP042806.1"/>
</dbReference>
<evidence type="ECO:0000313" key="2">
    <source>
        <dbReference type="EMBL" id="QEE30688.1"/>
    </source>
</evidence>
<name>A0A5B9EF82_9BACT</name>
<dbReference type="GO" id="GO:0003677">
    <property type="term" value="F:DNA binding"/>
    <property type="evidence" value="ECO:0007669"/>
    <property type="project" value="InterPro"/>
</dbReference>
<evidence type="ECO:0000259" key="1">
    <source>
        <dbReference type="SMART" id="SM01321"/>
    </source>
</evidence>
<sequence length="148" mass="17154">MPQSLSLLLVHVVFSTKERYPFLNENVREPLYAYMAAAVRNAGCECYRIGGVADHVHLAIRLSRTTSVSELIELLKTSSSKWLKEQSIKKFAWQRGYAVFSVGPDDRDALLTYIDSQAEHHRKISFQDEFRAFLTRYGIAFDERYVWD</sequence>
<dbReference type="OrthoDB" id="9798161at2"/>
<keyword evidence="3" id="KW-1185">Reference proteome</keyword>